<comment type="caution">
    <text evidence="1">The sequence shown here is derived from an EMBL/GenBank/DDBJ whole genome shotgun (WGS) entry which is preliminary data.</text>
</comment>
<gene>
    <name evidence="1" type="ORF">O181_040125</name>
</gene>
<dbReference type="Proteomes" id="UP000765509">
    <property type="component" value="Unassembled WGS sequence"/>
</dbReference>
<sequence length="148" mass="16770">MKALTFEPYSDVLRFLNPNTGKVKISCDYVQLRSETSVIMRKAHGSLPESPMESQHQPVTVILPPLGKIHTSHPNQVPHHKPAKRLMLADVVTYKQAMSNPVEEKAWQQTMQLEYNSLMNHNTGDLVPYPPNGTKVIGGMWRLTQKQN</sequence>
<protein>
    <submittedName>
        <fullName evidence="1">Uncharacterized protein</fullName>
    </submittedName>
</protein>
<evidence type="ECO:0000313" key="1">
    <source>
        <dbReference type="EMBL" id="MBW0500410.1"/>
    </source>
</evidence>
<reference evidence="1" key="1">
    <citation type="submission" date="2021-03" db="EMBL/GenBank/DDBJ databases">
        <title>Draft genome sequence of rust myrtle Austropuccinia psidii MF-1, a brazilian biotype.</title>
        <authorList>
            <person name="Quecine M.C."/>
            <person name="Pachon D.M.R."/>
            <person name="Bonatelli M.L."/>
            <person name="Correr F.H."/>
            <person name="Franceschini L.M."/>
            <person name="Leite T.F."/>
            <person name="Margarido G.R.A."/>
            <person name="Almeida C.A."/>
            <person name="Ferrarezi J.A."/>
            <person name="Labate C.A."/>
        </authorList>
    </citation>
    <scope>NUCLEOTIDE SEQUENCE</scope>
    <source>
        <strain evidence="1">MF-1</strain>
    </source>
</reference>
<dbReference type="OrthoDB" id="1000646at2759"/>
<dbReference type="EMBL" id="AVOT02015801">
    <property type="protein sequence ID" value="MBW0500410.1"/>
    <property type="molecule type" value="Genomic_DNA"/>
</dbReference>
<dbReference type="AlphaFoldDB" id="A0A9Q3HFU0"/>
<organism evidence="1 2">
    <name type="scientific">Austropuccinia psidii MF-1</name>
    <dbReference type="NCBI Taxonomy" id="1389203"/>
    <lineage>
        <taxon>Eukaryota</taxon>
        <taxon>Fungi</taxon>
        <taxon>Dikarya</taxon>
        <taxon>Basidiomycota</taxon>
        <taxon>Pucciniomycotina</taxon>
        <taxon>Pucciniomycetes</taxon>
        <taxon>Pucciniales</taxon>
        <taxon>Sphaerophragmiaceae</taxon>
        <taxon>Austropuccinia</taxon>
    </lineage>
</organism>
<proteinExistence type="predicted"/>
<keyword evidence="2" id="KW-1185">Reference proteome</keyword>
<accession>A0A9Q3HFU0</accession>
<evidence type="ECO:0000313" key="2">
    <source>
        <dbReference type="Proteomes" id="UP000765509"/>
    </source>
</evidence>
<name>A0A9Q3HFU0_9BASI</name>